<comment type="caution">
    <text evidence="7">The sequence shown here is derived from an EMBL/GenBank/DDBJ whole genome shotgun (WGS) entry which is preliminary data.</text>
</comment>
<organism evidence="7">
    <name type="scientific">bioreactor metagenome</name>
    <dbReference type="NCBI Taxonomy" id="1076179"/>
    <lineage>
        <taxon>unclassified sequences</taxon>
        <taxon>metagenomes</taxon>
        <taxon>ecological metagenomes</taxon>
    </lineage>
</organism>
<evidence type="ECO:0008006" key="8">
    <source>
        <dbReference type="Google" id="ProtNLM"/>
    </source>
</evidence>
<comment type="subcellular location">
    <subcellularLocation>
        <location evidence="1">Cell membrane</location>
    </subcellularLocation>
</comment>
<accession>A0A644YAA6</accession>
<keyword evidence="5 6" id="KW-0472">Membrane</keyword>
<reference evidence="7" key="1">
    <citation type="submission" date="2019-08" db="EMBL/GenBank/DDBJ databases">
        <authorList>
            <person name="Kucharzyk K."/>
            <person name="Murdoch R.W."/>
            <person name="Higgins S."/>
            <person name="Loffler F."/>
        </authorList>
    </citation>
    <scope>NUCLEOTIDE SEQUENCE</scope>
</reference>
<keyword evidence="4 6" id="KW-1133">Transmembrane helix</keyword>
<dbReference type="GO" id="GO:0036376">
    <property type="term" value="P:sodium ion export across plasma membrane"/>
    <property type="evidence" value="ECO:0007669"/>
    <property type="project" value="InterPro"/>
</dbReference>
<dbReference type="InterPro" id="IPR005899">
    <property type="entry name" value="Na_pump_deCOase"/>
</dbReference>
<protein>
    <recommendedName>
        <fullName evidence="8">Oxaloacetate decarboxylase gamma chain</fullName>
    </recommendedName>
</protein>
<keyword evidence="2" id="KW-1003">Cell membrane</keyword>
<evidence type="ECO:0000256" key="3">
    <source>
        <dbReference type="ARBA" id="ARBA00022692"/>
    </source>
</evidence>
<feature type="transmembrane region" description="Helical" evidence="6">
    <location>
        <begin position="12"/>
        <end position="34"/>
    </location>
</feature>
<dbReference type="AlphaFoldDB" id="A0A644YAA6"/>
<evidence type="ECO:0000313" key="7">
    <source>
        <dbReference type="EMBL" id="MPM25496.1"/>
    </source>
</evidence>
<evidence type="ECO:0000256" key="4">
    <source>
        <dbReference type="ARBA" id="ARBA00022989"/>
    </source>
</evidence>
<dbReference type="Pfam" id="PF04277">
    <property type="entry name" value="OAD_gamma"/>
    <property type="match status" value="1"/>
</dbReference>
<evidence type="ECO:0000256" key="5">
    <source>
        <dbReference type="ARBA" id="ARBA00023136"/>
    </source>
</evidence>
<evidence type="ECO:0000256" key="6">
    <source>
        <dbReference type="SAM" id="Phobius"/>
    </source>
</evidence>
<proteinExistence type="predicted"/>
<gene>
    <name evidence="7" type="ORF">SDC9_71991</name>
</gene>
<evidence type="ECO:0000256" key="2">
    <source>
        <dbReference type="ARBA" id="ARBA00022475"/>
    </source>
</evidence>
<dbReference type="GO" id="GO:0015081">
    <property type="term" value="F:sodium ion transmembrane transporter activity"/>
    <property type="evidence" value="ECO:0007669"/>
    <property type="project" value="InterPro"/>
</dbReference>
<keyword evidence="3 6" id="KW-0812">Transmembrane</keyword>
<dbReference type="GO" id="GO:0005886">
    <property type="term" value="C:plasma membrane"/>
    <property type="evidence" value="ECO:0007669"/>
    <property type="project" value="UniProtKB-SubCell"/>
</dbReference>
<dbReference type="EMBL" id="VSSQ01004511">
    <property type="protein sequence ID" value="MPM25496.1"/>
    <property type="molecule type" value="Genomic_DNA"/>
</dbReference>
<name>A0A644YAA6_9ZZZZ</name>
<sequence>MGQPITTNPLIIAAINMTVVFAVLYGLCLIIQLIQYIDPTKKRQAQAEINDSQVDLAATTEPAVKPQAEFDELIIVFTAALAAYSKNELRIVSIRPVGGRNWSQTARMEAINGRNRMFQ</sequence>
<evidence type="ECO:0000256" key="1">
    <source>
        <dbReference type="ARBA" id="ARBA00004236"/>
    </source>
</evidence>